<keyword evidence="1" id="KW-0472">Membrane</keyword>
<protein>
    <recommendedName>
        <fullName evidence="4">DUF2909 domain-containing protein</fullName>
    </recommendedName>
</protein>
<name>A0A1X7AJP3_9GAMM</name>
<dbReference type="EMBL" id="FWPT01000004">
    <property type="protein sequence ID" value="SMA46277.1"/>
    <property type="molecule type" value="Genomic_DNA"/>
</dbReference>
<dbReference type="Proteomes" id="UP000196573">
    <property type="component" value="Unassembled WGS sequence"/>
</dbReference>
<keyword evidence="1" id="KW-1133">Transmembrane helix</keyword>
<sequence length="72" mass="7920">MWIKVAIVILLIAMLASLINAFVALMRDKSGSPRLVWSLTSRVLMAGLILALVLYGKLSGQLDLSAPWLPWL</sequence>
<dbReference type="Pfam" id="PF11137">
    <property type="entry name" value="DUF2909"/>
    <property type="match status" value="1"/>
</dbReference>
<evidence type="ECO:0008006" key="4">
    <source>
        <dbReference type="Google" id="ProtNLM"/>
    </source>
</evidence>
<keyword evidence="3" id="KW-1185">Reference proteome</keyword>
<dbReference type="RefSeq" id="WP_087109602.1">
    <property type="nucleotide sequence ID" value="NZ_CBCSCN010000002.1"/>
</dbReference>
<evidence type="ECO:0000313" key="3">
    <source>
        <dbReference type="Proteomes" id="UP000196573"/>
    </source>
</evidence>
<gene>
    <name evidence="2" type="ORF">EHSB41UT_02121</name>
</gene>
<evidence type="ECO:0000256" key="1">
    <source>
        <dbReference type="SAM" id="Phobius"/>
    </source>
</evidence>
<dbReference type="AlphaFoldDB" id="A0A1X7AJP3"/>
<evidence type="ECO:0000313" key="2">
    <source>
        <dbReference type="EMBL" id="SMA46277.1"/>
    </source>
</evidence>
<dbReference type="InterPro" id="IPR021313">
    <property type="entry name" value="DUF2909"/>
</dbReference>
<organism evidence="2 3">
    <name type="scientific">Parendozoicomonas haliclonae</name>
    <dbReference type="NCBI Taxonomy" id="1960125"/>
    <lineage>
        <taxon>Bacteria</taxon>
        <taxon>Pseudomonadati</taxon>
        <taxon>Pseudomonadota</taxon>
        <taxon>Gammaproteobacteria</taxon>
        <taxon>Oceanospirillales</taxon>
        <taxon>Endozoicomonadaceae</taxon>
        <taxon>Parendozoicomonas</taxon>
    </lineage>
</organism>
<accession>A0A1X7AJP3</accession>
<proteinExistence type="predicted"/>
<feature type="transmembrane region" description="Helical" evidence="1">
    <location>
        <begin position="37"/>
        <end position="55"/>
    </location>
</feature>
<reference evidence="2 3" key="1">
    <citation type="submission" date="2017-03" db="EMBL/GenBank/DDBJ databases">
        <authorList>
            <person name="Afonso C.L."/>
            <person name="Miller P.J."/>
            <person name="Scott M.A."/>
            <person name="Spackman E."/>
            <person name="Goraichik I."/>
            <person name="Dimitrov K.M."/>
            <person name="Suarez D.L."/>
            <person name="Swayne D.E."/>
        </authorList>
    </citation>
    <scope>NUCLEOTIDE SEQUENCE [LARGE SCALE GENOMIC DNA]</scope>
    <source>
        <strain evidence="2">SB41UT1</strain>
    </source>
</reference>
<dbReference type="OrthoDB" id="7066027at2"/>
<keyword evidence="1" id="KW-0812">Transmembrane</keyword>